<evidence type="ECO:0008006" key="5">
    <source>
        <dbReference type="Google" id="ProtNLM"/>
    </source>
</evidence>
<evidence type="ECO:0000313" key="4">
    <source>
        <dbReference type="Proteomes" id="UP000076643"/>
    </source>
</evidence>
<dbReference type="EMBL" id="AUYB01000129">
    <property type="protein sequence ID" value="KZN32607.1"/>
    <property type="molecule type" value="Genomic_DNA"/>
</dbReference>
<gene>
    <name evidence="3" type="ORF">N475_21465</name>
</gene>
<dbReference type="Pfam" id="PF20732">
    <property type="entry name" value="NamZ_C"/>
    <property type="match status" value="1"/>
</dbReference>
<dbReference type="InterPro" id="IPR048502">
    <property type="entry name" value="NamZ_N"/>
</dbReference>
<dbReference type="RefSeq" id="WP_063359326.1">
    <property type="nucleotide sequence ID" value="NZ_AQHB01000014.1"/>
</dbReference>
<dbReference type="InterPro" id="IPR008302">
    <property type="entry name" value="NamZ"/>
</dbReference>
<dbReference type="Gene3D" id="3.90.1150.140">
    <property type="match status" value="1"/>
</dbReference>
<dbReference type="PIRSF" id="PIRSF016719">
    <property type="entry name" value="UCP016719"/>
    <property type="match status" value="1"/>
</dbReference>
<dbReference type="Pfam" id="PF07075">
    <property type="entry name" value="NamZ_N"/>
    <property type="match status" value="1"/>
</dbReference>
<evidence type="ECO:0000259" key="2">
    <source>
        <dbReference type="Pfam" id="PF20732"/>
    </source>
</evidence>
<keyword evidence="4" id="KW-1185">Reference proteome</keyword>
<feature type="domain" description="Peptidoglycan beta-N-acetylmuramidase NamZ N-terminal" evidence="1">
    <location>
        <begin position="45"/>
        <end position="243"/>
    </location>
</feature>
<proteinExistence type="predicted"/>
<organism evidence="3 4">
    <name type="scientific">Pseudoalteromonas luteoviolacea DSM 6061</name>
    <dbReference type="NCBI Taxonomy" id="1365250"/>
    <lineage>
        <taxon>Bacteria</taxon>
        <taxon>Pseudomonadati</taxon>
        <taxon>Pseudomonadota</taxon>
        <taxon>Gammaproteobacteria</taxon>
        <taxon>Alteromonadales</taxon>
        <taxon>Pseudoalteromonadaceae</taxon>
        <taxon>Pseudoalteromonas</taxon>
    </lineage>
</organism>
<sequence>MYKHHYIIFICVFLLAVLKVNTSIAIEVGAARTAQYLPLLKGKRVGLIVNQSAQVNGVHLVDMLLANNIDVIRIFSPEHGFRGDQDAGAYIDSSIDSKTGIPIVSLYGKKKRPSLDALQDIDVLIFDIQDVGVRFYTYISTMHYMMQSAKDTQKEFIVFDRPNPNIHHVAGPLLDKRFRSFVGMHPIPILHGMTVGELAMMINGEGWLSGHEQLSLKVISVANYSASDEYTLPISPSPNLPNQQSIYLYPSLCLFEATAVSVGRGTDFPFQVFGHHQVNLGSFNFSPRSIIGAARYPKLEGQEVWGMDLRNSTVRGFDLGWLFSAYRQFKQQGQPFIIHPDFLDKLAGTNIIRLALEQGLKVHQLEALWEKELETFKKRRAPYLLYDR</sequence>
<dbReference type="Gene3D" id="3.40.50.12170">
    <property type="entry name" value="Uncharacterised protein PF07075, DUF1343"/>
    <property type="match status" value="1"/>
</dbReference>
<dbReference type="AlphaFoldDB" id="A0A166VEU6"/>
<name>A0A166VEU6_9GAMM</name>
<dbReference type="Proteomes" id="UP000076643">
    <property type="component" value="Unassembled WGS sequence"/>
</dbReference>
<comment type="caution">
    <text evidence="3">The sequence shown here is derived from an EMBL/GenBank/DDBJ whole genome shotgun (WGS) entry which is preliminary data.</text>
</comment>
<evidence type="ECO:0000259" key="1">
    <source>
        <dbReference type="Pfam" id="PF07075"/>
    </source>
</evidence>
<protein>
    <recommendedName>
        <fullName evidence="5">DUF1343 domain-containing protein</fullName>
    </recommendedName>
</protein>
<reference evidence="3 4" key="1">
    <citation type="submission" date="2013-07" db="EMBL/GenBank/DDBJ databases">
        <title>Comparative Genomic and Metabolomic Analysis of Twelve Strains of Pseudoalteromonas luteoviolacea.</title>
        <authorList>
            <person name="Vynne N.G."/>
            <person name="Mansson M."/>
            <person name="Gram L."/>
        </authorList>
    </citation>
    <scope>NUCLEOTIDE SEQUENCE [LARGE SCALE GENOMIC DNA]</scope>
    <source>
        <strain evidence="3 4">DSM 6061</strain>
    </source>
</reference>
<accession>A0A166VEU6</accession>
<feature type="domain" description="Peptidoglycan beta-N-acetylmuramidase NamZ C-terminal" evidence="2">
    <location>
        <begin position="247"/>
        <end position="386"/>
    </location>
</feature>
<dbReference type="PATRIC" id="fig|1365250.3.peg.4113"/>
<dbReference type="InterPro" id="IPR048503">
    <property type="entry name" value="NamZ_C"/>
</dbReference>
<dbReference type="PANTHER" id="PTHR42915:SF1">
    <property type="entry name" value="PEPTIDOGLYCAN BETA-N-ACETYLMURAMIDASE NAMZ"/>
    <property type="match status" value="1"/>
</dbReference>
<dbReference type="GO" id="GO:0033922">
    <property type="term" value="F:peptidoglycan beta-N-acetylmuramidase activity"/>
    <property type="evidence" value="ECO:0007669"/>
    <property type="project" value="InterPro"/>
</dbReference>
<dbReference type="PANTHER" id="PTHR42915">
    <property type="entry name" value="HYPOTHETICAL 460 KDA PROTEIN IN FEUA-SIGW INTERGENIC REGION [PRECURSOR]"/>
    <property type="match status" value="1"/>
</dbReference>
<evidence type="ECO:0000313" key="3">
    <source>
        <dbReference type="EMBL" id="KZN32607.1"/>
    </source>
</evidence>